<accession>A0A2K1KWX3</accession>
<dbReference type="EnsemblPlants" id="Pp3c3_31890V3.1">
    <property type="protein sequence ID" value="PAC:32944798.CDS.1"/>
    <property type="gene ID" value="Pp3c3_31890"/>
</dbReference>
<dbReference type="InParanoid" id="A0A2K1KWX3"/>
<proteinExistence type="predicted"/>
<dbReference type="Gramene" id="Pp3c3_31890V3.2">
    <property type="protein sequence ID" value="PAC:32944799.CDS.1"/>
    <property type="gene ID" value="Pp3c3_31890"/>
</dbReference>
<dbReference type="Proteomes" id="UP000006727">
    <property type="component" value="Chromosome 3"/>
</dbReference>
<sequence>MGLQEPGPVMNRKGEVAEAATDVGWIGGALTETPKWLARNSIPYLRRGVAGFYIRTAAVSRSGTRAFTPDNKGHVGWAMVRWLNFLYLFAAHSPQSLLVLQ</sequence>
<evidence type="ECO:0000313" key="2">
    <source>
        <dbReference type="EnsemblPlants" id="PAC:32944798.CDS.1"/>
    </source>
</evidence>
<evidence type="ECO:0000313" key="1">
    <source>
        <dbReference type="EMBL" id="PNR58250.1"/>
    </source>
</evidence>
<organism evidence="1">
    <name type="scientific">Physcomitrium patens</name>
    <name type="common">Spreading-leaved earth moss</name>
    <name type="synonym">Physcomitrella patens</name>
    <dbReference type="NCBI Taxonomy" id="3218"/>
    <lineage>
        <taxon>Eukaryota</taxon>
        <taxon>Viridiplantae</taxon>
        <taxon>Streptophyta</taxon>
        <taxon>Embryophyta</taxon>
        <taxon>Bryophyta</taxon>
        <taxon>Bryophytina</taxon>
        <taxon>Bryopsida</taxon>
        <taxon>Funariidae</taxon>
        <taxon>Funariales</taxon>
        <taxon>Funariaceae</taxon>
        <taxon>Physcomitrium</taxon>
    </lineage>
</organism>
<dbReference type="PaxDb" id="3218-PP1S55_300V6.1"/>
<keyword evidence="3" id="KW-1185">Reference proteome</keyword>
<protein>
    <submittedName>
        <fullName evidence="1 2">Uncharacterized protein</fullName>
    </submittedName>
</protein>
<reference evidence="1 3" key="1">
    <citation type="journal article" date="2008" name="Science">
        <title>The Physcomitrella genome reveals evolutionary insights into the conquest of land by plants.</title>
        <authorList>
            <person name="Rensing S."/>
            <person name="Lang D."/>
            <person name="Zimmer A."/>
            <person name="Terry A."/>
            <person name="Salamov A."/>
            <person name="Shapiro H."/>
            <person name="Nishiyama T."/>
            <person name="Perroud P.-F."/>
            <person name="Lindquist E."/>
            <person name="Kamisugi Y."/>
            <person name="Tanahashi T."/>
            <person name="Sakakibara K."/>
            <person name="Fujita T."/>
            <person name="Oishi K."/>
            <person name="Shin-I T."/>
            <person name="Kuroki Y."/>
            <person name="Toyoda A."/>
            <person name="Suzuki Y."/>
            <person name="Hashimoto A."/>
            <person name="Yamaguchi K."/>
            <person name="Sugano A."/>
            <person name="Kohara Y."/>
            <person name="Fujiyama A."/>
            <person name="Anterola A."/>
            <person name="Aoki S."/>
            <person name="Ashton N."/>
            <person name="Barbazuk W.B."/>
            <person name="Barker E."/>
            <person name="Bennetzen J."/>
            <person name="Bezanilla M."/>
            <person name="Blankenship R."/>
            <person name="Cho S.H."/>
            <person name="Dutcher S."/>
            <person name="Estelle M."/>
            <person name="Fawcett J.A."/>
            <person name="Gundlach H."/>
            <person name="Hanada K."/>
            <person name="Heyl A."/>
            <person name="Hicks K.A."/>
            <person name="Hugh J."/>
            <person name="Lohr M."/>
            <person name="Mayer K."/>
            <person name="Melkozernov A."/>
            <person name="Murata T."/>
            <person name="Nelson D."/>
            <person name="Pils B."/>
            <person name="Prigge M."/>
            <person name="Reiss B."/>
            <person name="Renner T."/>
            <person name="Rombauts S."/>
            <person name="Rushton P."/>
            <person name="Sanderfoot A."/>
            <person name="Schween G."/>
            <person name="Shiu S.-H."/>
            <person name="Stueber K."/>
            <person name="Theodoulou F.L."/>
            <person name="Tu H."/>
            <person name="Van de Peer Y."/>
            <person name="Verrier P.J."/>
            <person name="Waters E."/>
            <person name="Wood A."/>
            <person name="Yang L."/>
            <person name="Cove D."/>
            <person name="Cuming A."/>
            <person name="Hasebe M."/>
            <person name="Lucas S."/>
            <person name="Mishler D.B."/>
            <person name="Reski R."/>
            <person name="Grigoriev I."/>
            <person name="Quatrano R.S."/>
            <person name="Boore J.L."/>
        </authorList>
    </citation>
    <scope>NUCLEOTIDE SEQUENCE [LARGE SCALE GENOMIC DNA]</scope>
    <source>
        <strain evidence="2 3">cv. Gransden 2004</strain>
    </source>
</reference>
<evidence type="ECO:0000313" key="3">
    <source>
        <dbReference type="Proteomes" id="UP000006727"/>
    </source>
</evidence>
<dbReference type="EMBL" id="ABEU02000003">
    <property type="protein sequence ID" value="PNR58250.1"/>
    <property type="molecule type" value="Genomic_DNA"/>
</dbReference>
<name>A0A2K1KWX3_PHYPA</name>
<dbReference type="AlphaFoldDB" id="A0A2K1KWX3"/>
<reference evidence="2" key="3">
    <citation type="submission" date="2020-12" db="UniProtKB">
        <authorList>
            <consortium name="EnsemblPlants"/>
        </authorList>
    </citation>
    <scope>IDENTIFICATION</scope>
</reference>
<dbReference type="EnsemblPlants" id="Pp3c3_31890V3.2">
    <property type="protein sequence ID" value="PAC:32944799.CDS.1"/>
    <property type="gene ID" value="Pp3c3_31890"/>
</dbReference>
<gene>
    <name evidence="1" type="ORF">PHYPA_005245</name>
</gene>
<reference evidence="1 3" key="2">
    <citation type="journal article" date="2018" name="Plant J.">
        <title>The Physcomitrella patens chromosome-scale assembly reveals moss genome structure and evolution.</title>
        <authorList>
            <person name="Lang D."/>
            <person name="Ullrich K.K."/>
            <person name="Murat F."/>
            <person name="Fuchs J."/>
            <person name="Jenkins J."/>
            <person name="Haas F.B."/>
            <person name="Piednoel M."/>
            <person name="Gundlach H."/>
            <person name="Van Bel M."/>
            <person name="Meyberg R."/>
            <person name="Vives C."/>
            <person name="Morata J."/>
            <person name="Symeonidi A."/>
            <person name="Hiss M."/>
            <person name="Muchero W."/>
            <person name="Kamisugi Y."/>
            <person name="Saleh O."/>
            <person name="Blanc G."/>
            <person name="Decker E.L."/>
            <person name="van Gessel N."/>
            <person name="Grimwood J."/>
            <person name="Hayes R.D."/>
            <person name="Graham S.W."/>
            <person name="Gunter L.E."/>
            <person name="McDaniel S.F."/>
            <person name="Hoernstein S.N.W."/>
            <person name="Larsson A."/>
            <person name="Li F.W."/>
            <person name="Perroud P.F."/>
            <person name="Phillips J."/>
            <person name="Ranjan P."/>
            <person name="Rokshar D.S."/>
            <person name="Rothfels C.J."/>
            <person name="Schneider L."/>
            <person name="Shu S."/>
            <person name="Stevenson D.W."/>
            <person name="Thummler F."/>
            <person name="Tillich M."/>
            <person name="Villarreal Aguilar J.C."/>
            <person name="Widiez T."/>
            <person name="Wong G.K."/>
            <person name="Wymore A."/>
            <person name="Zhang Y."/>
            <person name="Zimmer A.D."/>
            <person name="Quatrano R.S."/>
            <person name="Mayer K.F.X."/>
            <person name="Goodstein D."/>
            <person name="Casacuberta J.M."/>
            <person name="Vandepoele K."/>
            <person name="Reski R."/>
            <person name="Cuming A.C."/>
            <person name="Tuskan G.A."/>
            <person name="Maumus F."/>
            <person name="Salse J."/>
            <person name="Schmutz J."/>
            <person name="Rensing S.A."/>
        </authorList>
    </citation>
    <scope>NUCLEOTIDE SEQUENCE [LARGE SCALE GENOMIC DNA]</scope>
    <source>
        <strain evidence="2 3">cv. Gransden 2004</strain>
    </source>
</reference>
<dbReference type="Gramene" id="Pp3c3_31890V3.1">
    <property type="protein sequence ID" value="PAC:32944798.CDS.1"/>
    <property type="gene ID" value="Pp3c3_31890"/>
</dbReference>